<proteinExistence type="predicted"/>
<name>A0ACD5A695_9ACTN</name>
<dbReference type="Proteomes" id="UP001432251">
    <property type="component" value="Chromosome"/>
</dbReference>
<keyword evidence="2" id="KW-1185">Reference proteome</keyword>
<reference evidence="1" key="1">
    <citation type="journal article" date="2025" name="Int. J. Syst. Evol. Microbiol.">
        <title>Streptomyces citrinus sp. nov., with yellow diffusible pigment.</title>
        <authorList>
            <person name="He Y."/>
            <person name="Yang E."/>
            <person name="Xu J."/>
            <person name="Sun Y."/>
            <person name="Sun L."/>
        </authorList>
    </citation>
    <scope>NUCLEOTIDE SEQUENCE</scope>
    <source>
        <strain evidence="1">Q6</strain>
    </source>
</reference>
<organism evidence="1 2">
    <name type="scientific">Streptomyces citrinus</name>
    <dbReference type="NCBI Taxonomy" id="3118173"/>
    <lineage>
        <taxon>Bacteria</taxon>
        <taxon>Bacillati</taxon>
        <taxon>Actinomycetota</taxon>
        <taxon>Actinomycetes</taxon>
        <taxon>Kitasatosporales</taxon>
        <taxon>Streptomycetaceae</taxon>
        <taxon>Streptomyces</taxon>
    </lineage>
</organism>
<evidence type="ECO:0000313" key="1">
    <source>
        <dbReference type="EMBL" id="WWQ62662.1"/>
    </source>
</evidence>
<protein>
    <submittedName>
        <fullName evidence="1">TetR/AcrR family transcriptional regulator</fullName>
    </submittedName>
</protein>
<evidence type="ECO:0000313" key="2">
    <source>
        <dbReference type="Proteomes" id="UP001432251"/>
    </source>
</evidence>
<accession>A0ACD5A695</accession>
<sequence>MAQQTVTTDLPPGPKPAEALRADAERNRQRILAAAHRLFSREGLGVSMTAVAHEADVGNATLFRRFATKELLIEAVFKDRVDVYNNLVTTCSKNPDPWQGFTDYVQCVCTLQASDPAFLEVLTLTFPDGTVETRRAEAERHVLDLISQAKEIGHLRQDFSERDLTILLMANSGVLRAAGATSDASRRLTAQLLRAYATRDAPPVALPKAPPRAELYHAMIRLLRGHST</sequence>
<gene>
    <name evidence="1" type="ORF">V2W30_04320</name>
</gene>
<dbReference type="EMBL" id="CP146022">
    <property type="protein sequence ID" value="WWQ62662.1"/>
    <property type="molecule type" value="Genomic_DNA"/>
</dbReference>